<evidence type="ECO:0000313" key="10">
    <source>
        <dbReference type="Proteomes" id="UP001597441"/>
    </source>
</evidence>
<dbReference type="InterPro" id="IPR058130">
    <property type="entry name" value="PEA_transf_C"/>
</dbReference>
<dbReference type="InterPro" id="IPR017850">
    <property type="entry name" value="Alkaline_phosphatase_core_sf"/>
</dbReference>
<gene>
    <name evidence="9" type="ORF">ACFSQS_01390</name>
</gene>
<dbReference type="EC" id="2.7.-.-" evidence="9"/>
<keyword evidence="4 7" id="KW-0812">Transmembrane</keyword>
<organism evidence="9 10">
    <name type="scientific">Gelatiniphilus marinus</name>
    <dbReference type="NCBI Taxonomy" id="1759464"/>
    <lineage>
        <taxon>Bacteria</taxon>
        <taxon>Pseudomonadati</taxon>
        <taxon>Bacteroidota</taxon>
        <taxon>Flavobacteriia</taxon>
        <taxon>Flavobacteriales</taxon>
        <taxon>Flavobacteriaceae</taxon>
        <taxon>Gelatiniphilus</taxon>
    </lineage>
</organism>
<dbReference type="PANTHER" id="PTHR30443:SF2">
    <property type="entry name" value="PHOSPHOETHANOLAMINE TRANSFERASE EPTC"/>
    <property type="match status" value="1"/>
</dbReference>
<evidence type="ECO:0000256" key="7">
    <source>
        <dbReference type="SAM" id="Phobius"/>
    </source>
</evidence>
<keyword evidence="6 7" id="KW-0472">Membrane</keyword>
<dbReference type="RefSeq" id="WP_388012927.1">
    <property type="nucleotide sequence ID" value="NZ_JBHUDT010000001.1"/>
</dbReference>
<evidence type="ECO:0000256" key="3">
    <source>
        <dbReference type="ARBA" id="ARBA00022679"/>
    </source>
</evidence>
<keyword evidence="3 9" id="KW-0808">Transferase</keyword>
<keyword evidence="10" id="KW-1185">Reference proteome</keyword>
<reference evidence="10" key="1">
    <citation type="journal article" date="2019" name="Int. J. Syst. Evol. Microbiol.">
        <title>The Global Catalogue of Microorganisms (GCM) 10K type strain sequencing project: providing services to taxonomists for standard genome sequencing and annotation.</title>
        <authorList>
            <consortium name="The Broad Institute Genomics Platform"/>
            <consortium name="The Broad Institute Genome Sequencing Center for Infectious Disease"/>
            <person name="Wu L."/>
            <person name="Ma J."/>
        </authorList>
    </citation>
    <scope>NUCLEOTIDE SEQUENCE [LARGE SCALE GENOMIC DNA]</scope>
    <source>
        <strain evidence="10">KCTC 42903</strain>
    </source>
</reference>
<evidence type="ECO:0000256" key="6">
    <source>
        <dbReference type="ARBA" id="ARBA00023136"/>
    </source>
</evidence>
<name>A0ABW5JPM4_9FLAO</name>
<keyword evidence="2" id="KW-1003">Cell membrane</keyword>
<dbReference type="InterPro" id="IPR040423">
    <property type="entry name" value="PEA_transferase"/>
</dbReference>
<feature type="transmembrane region" description="Helical" evidence="7">
    <location>
        <begin position="74"/>
        <end position="91"/>
    </location>
</feature>
<dbReference type="GO" id="GO:0016740">
    <property type="term" value="F:transferase activity"/>
    <property type="evidence" value="ECO:0007669"/>
    <property type="project" value="UniProtKB-KW"/>
</dbReference>
<feature type="domain" description="Sulfatase N-terminal" evidence="8">
    <location>
        <begin position="144"/>
        <end position="426"/>
    </location>
</feature>
<accession>A0ABW5JPM4</accession>
<protein>
    <submittedName>
        <fullName evidence="9">Phosphoethanolamine transferase</fullName>
        <ecNumber evidence="9">2.7.-.-</ecNumber>
    </submittedName>
</protein>
<dbReference type="EMBL" id="JBHULK010000001">
    <property type="protein sequence ID" value="MFD2533740.1"/>
    <property type="molecule type" value="Genomic_DNA"/>
</dbReference>
<evidence type="ECO:0000259" key="8">
    <source>
        <dbReference type="Pfam" id="PF00884"/>
    </source>
</evidence>
<comment type="caution">
    <text evidence="9">The sequence shown here is derived from an EMBL/GenBank/DDBJ whole genome shotgun (WGS) entry which is preliminary data.</text>
</comment>
<evidence type="ECO:0000313" key="9">
    <source>
        <dbReference type="EMBL" id="MFD2533740.1"/>
    </source>
</evidence>
<dbReference type="Pfam" id="PF00884">
    <property type="entry name" value="Sulfatase"/>
    <property type="match status" value="1"/>
</dbReference>
<dbReference type="Gene3D" id="3.40.720.10">
    <property type="entry name" value="Alkaline Phosphatase, subunit A"/>
    <property type="match status" value="1"/>
</dbReference>
<sequence length="465" mass="53542">MTLFFETSYYYIFNVDISPSAIYVLLETNNIEVKEFLSFYLDAYIIVYGLFLLLLVIISILANNKKLLYVKKPVFGAIPLVLSLIVVLFVLKATPLRHQNLPYLLLKSFYVVYYESGVVNASAYKSEKGIFNNTKTANNNKNKLYVVIIGESTTSNNMSLYGYYRKTNPLLSKQEGLSVFKDVISPHAGTTASLTKAFSLQNHEQSSTHQGSIVQLLNAANYETYWVSNQQPVGFAETEITKLVYACKNKFYLNTQDTEGLNLYDEVIFDTLNDITNHDIDKSKVVFIHLKGTHFYYENKYPDTFNVFKGKPKNNIARYKKEYETINAYDNAVLYNDFIVNHIIDKIKNQNSESFVLYFSDHGEEVYHTISFAGHNDDVGTLPMFQIPFLLWQSGSYKQSNPVEIDLDRPYMTDDLFHSIAHLCGVESKYVNLEKSIFSKSFKKRKRIILNNKDYDSLYAIENKN</sequence>
<evidence type="ECO:0000256" key="4">
    <source>
        <dbReference type="ARBA" id="ARBA00022692"/>
    </source>
</evidence>
<dbReference type="SUPFAM" id="SSF53649">
    <property type="entry name" value="Alkaline phosphatase-like"/>
    <property type="match status" value="1"/>
</dbReference>
<dbReference type="InterPro" id="IPR000917">
    <property type="entry name" value="Sulfatase_N"/>
</dbReference>
<keyword evidence="5 7" id="KW-1133">Transmembrane helix</keyword>
<feature type="transmembrane region" description="Helical" evidence="7">
    <location>
        <begin position="43"/>
        <end position="62"/>
    </location>
</feature>
<dbReference type="Proteomes" id="UP001597441">
    <property type="component" value="Unassembled WGS sequence"/>
</dbReference>
<comment type="subcellular location">
    <subcellularLocation>
        <location evidence="1">Cell membrane</location>
        <topology evidence="1">Multi-pass membrane protein</topology>
    </subcellularLocation>
</comment>
<evidence type="ECO:0000256" key="2">
    <source>
        <dbReference type="ARBA" id="ARBA00022475"/>
    </source>
</evidence>
<evidence type="ECO:0000256" key="1">
    <source>
        <dbReference type="ARBA" id="ARBA00004651"/>
    </source>
</evidence>
<proteinExistence type="predicted"/>
<evidence type="ECO:0000256" key="5">
    <source>
        <dbReference type="ARBA" id="ARBA00022989"/>
    </source>
</evidence>
<dbReference type="CDD" id="cd16017">
    <property type="entry name" value="LptA"/>
    <property type="match status" value="1"/>
</dbReference>
<dbReference type="PANTHER" id="PTHR30443">
    <property type="entry name" value="INNER MEMBRANE PROTEIN"/>
    <property type="match status" value="1"/>
</dbReference>